<evidence type="ECO:0000313" key="1">
    <source>
        <dbReference type="EMBL" id="GAT42705.1"/>
    </source>
</evidence>
<gene>
    <name evidence="1" type="ORF">MCHLO_00408</name>
</gene>
<accession>A0ABQ0KVY4</accession>
<organism evidence="1 2">
    <name type="scientific">Mycena chlorophos</name>
    <name type="common">Agaric fungus</name>
    <name type="synonym">Agaricus chlorophos</name>
    <dbReference type="NCBI Taxonomy" id="658473"/>
    <lineage>
        <taxon>Eukaryota</taxon>
        <taxon>Fungi</taxon>
        <taxon>Dikarya</taxon>
        <taxon>Basidiomycota</taxon>
        <taxon>Agaricomycotina</taxon>
        <taxon>Agaricomycetes</taxon>
        <taxon>Agaricomycetidae</taxon>
        <taxon>Agaricales</taxon>
        <taxon>Marasmiineae</taxon>
        <taxon>Mycenaceae</taxon>
        <taxon>Mycena</taxon>
    </lineage>
</organism>
<dbReference type="Proteomes" id="UP000815677">
    <property type="component" value="Unassembled WGS sequence"/>
</dbReference>
<evidence type="ECO:0000313" key="2">
    <source>
        <dbReference type="Proteomes" id="UP000815677"/>
    </source>
</evidence>
<dbReference type="EMBL" id="DF838208">
    <property type="protein sequence ID" value="GAT42705.1"/>
    <property type="molecule type" value="Genomic_DNA"/>
</dbReference>
<evidence type="ECO:0008006" key="3">
    <source>
        <dbReference type="Google" id="ProtNLM"/>
    </source>
</evidence>
<reference evidence="1" key="1">
    <citation type="submission" date="2014-09" db="EMBL/GenBank/DDBJ databases">
        <title>Genome sequence of the luminous mushroom Mycena chlorophos for searching fungal bioluminescence genes.</title>
        <authorList>
            <person name="Tanaka Y."/>
            <person name="Kasuga D."/>
            <person name="Oba Y."/>
            <person name="Hase S."/>
            <person name="Sato K."/>
            <person name="Oba Y."/>
            <person name="Sakakibara Y."/>
        </authorList>
    </citation>
    <scope>NUCLEOTIDE SEQUENCE</scope>
</reference>
<proteinExistence type="predicted"/>
<keyword evidence="2" id="KW-1185">Reference proteome</keyword>
<name>A0ABQ0KVY4_MYCCL</name>
<protein>
    <recommendedName>
        <fullName evidence="3">F-box domain-containing protein</fullName>
    </recommendedName>
</protein>
<sequence>MVLRLATELSASTRTKPLRLEEDQQIPLHLNDLPPELMAEIFLRYLPPYPLRPPLTGRGSAIFLLGISRKWRAIALQSPLLWRAAMFRCVKTEEDALRFWFERSGNALLSLQVNTRALDNKEWHDTTHTDALLALIRAHRSRWQYMEFVVSLNDVDAIDGPAPNLIRLEVMSVSSSGFRYLTKTNTFRVHDAPLLRSLSMENIDSTVDSVPFQDLSSLALFGVVLDRYIPILQTAANLTHCKLILTGAFIRQSETRSVHLPLLEVFIIDTAFEYDMLQQDCLRHFTLPCLRKLEITECFFGIYTDSAIQLGELIERSGCTLQRLRVTSDRQTSEPPIAVAACRIAFPGIIVQAHKPGSAAYDYHEWRMEEYWEKTWF</sequence>